<proteinExistence type="inferred from homology"/>
<dbReference type="AlphaFoldDB" id="A0A9D1CFL4"/>
<name>A0A9D1CFL4_AQUAO</name>
<keyword evidence="5" id="KW-0964">Secreted</keyword>
<evidence type="ECO:0000256" key="4">
    <source>
        <dbReference type="ARBA" id="ARBA00016244"/>
    </source>
</evidence>
<dbReference type="SUPFAM" id="SSF64518">
    <property type="entry name" value="Phase 1 flagellin"/>
    <property type="match status" value="1"/>
</dbReference>
<dbReference type="InterPro" id="IPR002371">
    <property type="entry name" value="FlgK"/>
</dbReference>
<comment type="subcellular location">
    <subcellularLocation>
        <location evidence="1">Bacterial flagellum</location>
    </subcellularLocation>
    <subcellularLocation>
        <location evidence="2">Secreted</location>
    </subcellularLocation>
</comment>
<dbReference type="PANTHER" id="PTHR30033:SF1">
    <property type="entry name" value="FLAGELLAR HOOK-ASSOCIATED PROTEIN 1"/>
    <property type="match status" value="1"/>
</dbReference>
<evidence type="ECO:0000256" key="3">
    <source>
        <dbReference type="ARBA" id="ARBA00009677"/>
    </source>
</evidence>
<keyword evidence="9" id="KW-0282">Flagellum</keyword>
<evidence type="ECO:0000256" key="2">
    <source>
        <dbReference type="ARBA" id="ARBA00004613"/>
    </source>
</evidence>
<evidence type="ECO:0000313" key="9">
    <source>
        <dbReference type="EMBL" id="HIP98561.1"/>
    </source>
</evidence>
<accession>A0A9D1CFL4</accession>
<evidence type="ECO:0000259" key="8">
    <source>
        <dbReference type="Pfam" id="PF22638"/>
    </source>
</evidence>
<dbReference type="InterPro" id="IPR053927">
    <property type="entry name" value="FlgK_helical"/>
</dbReference>
<dbReference type="GO" id="GO:0044780">
    <property type="term" value="P:bacterial-type flagellum assembly"/>
    <property type="evidence" value="ECO:0007669"/>
    <property type="project" value="InterPro"/>
</dbReference>
<dbReference type="InterPro" id="IPR010930">
    <property type="entry name" value="Flg_bb/hook_C_dom"/>
</dbReference>
<evidence type="ECO:0000259" key="7">
    <source>
        <dbReference type="Pfam" id="PF06429"/>
    </source>
</evidence>
<dbReference type="GO" id="GO:0005576">
    <property type="term" value="C:extracellular region"/>
    <property type="evidence" value="ECO:0007669"/>
    <property type="project" value="UniProtKB-SubCell"/>
</dbReference>
<dbReference type="EMBL" id="DQVE01000046">
    <property type="protein sequence ID" value="HIP98561.1"/>
    <property type="molecule type" value="Genomic_DNA"/>
</dbReference>
<dbReference type="GO" id="GO:0005198">
    <property type="term" value="F:structural molecule activity"/>
    <property type="evidence" value="ECO:0007669"/>
    <property type="project" value="InterPro"/>
</dbReference>
<dbReference type="NCBIfam" id="TIGR02492">
    <property type="entry name" value="flgK_ends"/>
    <property type="match status" value="1"/>
</dbReference>
<keyword evidence="6" id="KW-0975">Bacterial flagellum</keyword>
<feature type="domain" description="Flagellar hook-associated protein FlgK helical" evidence="8">
    <location>
        <begin position="91"/>
        <end position="309"/>
    </location>
</feature>
<evidence type="ECO:0000313" key="10">
    <source>
        <dbReference type="Proteomes" id="UP000606463"/>
    </source>
</evidence>
<comment type="caution">
    <text evidence="9">The sequence shown here is derived from an EMBL/GenBank/DDBJ whole genome shotgun (WGS) entry which is preliminary data.</text>
</comment>
<protein>
    <recommendedName>
        <fullName evidence="4">Flagellar hook-associated protein 1</fullName>
    </recommendedName>
</protein>
<feature type="domain" description="Flagellar basal-body/hook protein C-terminal" evidence="7">
    <location>
        <begin position="396"/>
        <end position="438"/>
    </location>
</feature>
<dbReference type="GO" id="GO:0009424">
    <property type="term" value="C:bacterial-type flagellum hook"/>
    <property type="evidence" value="ECO:0007669"/>
    <property type="project" value="InterPro"/>
</dbReference>
<dbReference type="PANTHER" id="PTHR30033">
    <property type="entry name" value="FLAGELLAR HOOK-ASSOCIATED PROTEIN 1"/>
    <property type="match status" value="1"/>
</dbReference>
<gene>
    <name evidence="9" type="primary">flgK</name>
    <name evidence="9" type="ORF">EYH37_04265</name>
</gene>
<dbReference type="Proteomes" id="UP000606463">
    <property type="component" value="Unassembled WGS sequence"/>
</dbReference>
<evidence type="ECO:0000256" key="6">
    <source>
        <dbReference type="ARBA" id="ARBA00023143"/>
    </source>
</evidence>
<dbReference type="Pfam" id="PF22638">
    <property type="entry name" value="FlgK_D1"/>
    <property type="match status" value="1"/>
</dbReference>
<organism evidence="9 10">
    <name type="scientific">Aquifex aeolicus</name>
    <dbReference type="NCBI Taxonomy" id="63363"/>
    <lineage>
        <taxon>Bacteria</taxon>
        <taxon>Pseudomonadati</taxon>
        <taxon>Aquificota</taxon>
        <taxon>Aquificia</taxon>
        <taxon>Aquificales</taxon>
        <taxon>Aquificaceae</taxon>
        <taxon>Aquifex</taxon>
    </lineage>
</organism>
<sequence>MLGNSFSILYSALLSDFKAMDIRNRNISNANNPSYVKEEPILETLVGVGGVKVSDIRRISDEILQAQLLEAKSGYSAFDELNKLVEALSPYFEETSGVSLQDYINNFFQSLHDFLREPTNRAAKLNLLTKADLLAKILESRYSLLDQIEGEILKKIPDVINGINKITESLAKLNKEIAFEYARTYGNSKDYKYLLDQRDKFLSELSQYVNINYKFDSIGRVEVSVVENDSTAAGFIQLVSFEGNNYTFSFVKDRGNPANSLVVDQNGTMWRLSFFQSGRLGAYSQAIKFYEGLKEKLNALATNLADVNNLYLSLTGTTKAIFRGTSAGDIAVNITAGDLNQYDVTRAQNDAQSADSAWQKAKEDLQTLQASYANGKTEVRIKFETERDLYDYLHTQYTQKVGVNLDEELAEVMKLQRHYQAVSKMIATSSRLLDYLLNSLG</sequence>
<keyword evidence="9" id="KW-0966">Cell projection</keyword>
<comment type="similarity">
    <text evidence="3">Belongs to the flagella basal body rod proteins family.</text>
</comment>
<dbReference type="Pfam" id="PF06429">
    <property type="entry name" value="Flg_bbr_C"/>
    <property type="match status" value="1"/>
</dbReference>
<keyword evidence="9" id="KW-0969">Cilium</keyword>
<reference evidence="9" key="1">
    <citation type="journal article" date="2020" name="ISME J.">
        <title>Gammaproteobacteria mediating utilization of methyl-, sulfur- and petroleum organic compounds in deep ocean hydrothermal plumes.</title>
        <authorList>
            <person name="Zhou Z."/>
            <person name="Liu Y."/>
            <person name="Pan J."/>
            <person name="Cron B.R."/>
            <person name="Toner B.M."/>
            <person name="Anantharaman K."/>
            <person name="Breier J.A."/>
            <person name="Dick G.J."/>
            <person name="Li M."/>
        </authorList>
    </citation>
    <scope>NUCLEOTIDE SEQUENCE</scope>
    <source>
        <strain evidence="9">SZUA-1501</strain>
    </source>
</reference>
<evidence type="ECO:0000256" key="1">
    <source>
        <dbReference type="ARBA" id="ARBA00004365"/>
    </source>
</evidence>
<evidence type="ECO:0000256" key="5">
    <source>
        <dbReference type="ARBA" id="ARBA00022525"/>
    </source>
</evidence>